<organism evidence="3 4">
    <name type="scientific">Luteolibacter flavescens</name>
    <dbReference type="NCBI Taxonomy" id="1859460"/>
    <lineage>
        <taxon>Bacteria</taxon>
        <taxon>Pseudomonadati</taxon>
        <taxon>Verrucomicrobiota</taxon>
        <taxon>Verrucomicrobiia</taxon>
        <taxon>Verrucomicrobiales</taxon>
        <taxon>Verrucomicrobiaceae</taxon>
        <taxon>Luteolibacter</taxon>
    </lineage>
</organism>
<evidence type="ECO:0000313" key="3">
    <source>
        <dbReference type="EMBL" id="MCW1885523.1"/>
    </source>
</evidence>
<gene>
    <name evidence="3" type="ORF">OKA04_12355</name>
</gene>
<protein>
    <submittedName>
        <fullName evidence="3">DUF2829 domain-containing protein</fullName>
    </submittedName>
</protein>
<comment type="caution">
    <text evidence="3">The sequence shown here is derived from an EMBL/GenBank/DDBJ whole genome shotgun (WGS) entry which is preliminary data.</text>
</comment>
<dbReference type="InterPro" id="IPR021361">
    <property type="entry name" value="Tad2-like_dom"/>
</dbReference>
<keyword evidence="4" id="KW-1185">Reference proteome</keyword>
<sequence>MKTPSIGRIVLFVLAAAQVSAINHEREQSGGVLSGNTVKEGDVFPMIVVRAWGDSPESAVNGKLLLDGTDTLWLTSVTATKEPTPGSFYWPDVAPVLVHTDSGPRTDAVSASASGGDPEPGELSATASRGTFGDAVEALKQGKRVARMGWNGKGMFLWLNKGITDSLPSRETHIDGVSDHLFDLGDDGVVTRLPNVNMRAATGSTVTGWLASQTDILAEDWEILPDDPAADDVA</sequence>
<proteinExistence type="predicted"/>
<name>A0ABT3FPM1_9BACT</name>
<dbReference type="Proteomes" id="UP001207930">
    <property type="component" value="Unassembled WGS sequence"/>
</dbReference>
<evidence type="ECO:0000313" key="4">
    <source>
        <dbReference type="Proteomes" id="UP001207930"/>
    </source>
</evidence>
<dbReference type="EMBL" id="JAPDDS010000006">
    <property type="protein sequence ID" value="MCW1885523.1"/>
    <property type="molecule type" value="Genomic_DNA"/>
</dbReference>
<feature type="region of interest" description="Disordered" evidence="1">
    <location>
        <begin position="101"/>
        <end position="127"/>
    </location>
</feature>
<reference evidence="3 4" key="1">
    <citation type="submission" date="2022-10" db="EMBL/GenBank/DDBJ databases">
        <title>Luteolibacter flavescens strain MCCC 1K03193, whole genome shotgun sequencing project.</title>
        <authorList>
            <person name="Zhao G."/>
            <person name="Shen L."/>
        </authorList>
    </citation>
    <scope>NUCLEOTIDE SEQUENCE [LARGE SCALE GENOMIC DNA]</scope>
    <source>
        <strain evidence="3 4">MCCC 1K03193</strain>
    </source>
</reference>
<dbReference type="Pfam" id="PF11195">
    <property type="entry name" value="Tad2-like"/>
    <property type="match status" value="1"/>
</dbReference>
<dbReference type="RefSeq" id="WP_264501480.1">
    <property type="nucleotide sequence ID" value="NZ_JAPDDS010000006.1"/>
</dbReference>
<evidence type="ECO:0000256" key="1">
    <source>
        <dbReference type="SAM" id="MobiDB-lite"/>
    </source>
</evidence>
<feature type="domain" description="Thoeris anti-defense 2-like" evidence="2">
    <location>
        <begin position="131"/>
        <end position="224"/>
    </location>
</feature>
<evidence type="ECO:0000259" key="2">
    <source>
        <dbReference type="Pfam" id="PF11195"/>
    </source>
</evidence>
<accession>A0ABT3FPM1</accession>